<gene>
    <name evidence="1" type="ORF">K505DRAFT_251340</name>
</gene>
<name>A0A6A6X216_9PLEO</name>
<reference evidence="1" key="1">
    <citation type="journal article" date="2020" name="Stud. Mycol.">
        <title>101 Dothideomycetes genomes: a test case for predicting lifestyles and emergence of pathogens.</title>
        <authorList>
            <person name="Haridas S."/>
            <person name="Albert R."/>
            <person name="Binder M."/>
            <person name="Bloem J."/>
            <person name="Labutti K."/>
            <person name="Salamov A."/>
            <person name="Andreopoulos B."/>
            <person name="Baker S."/>
            <person name="Barry K."/>
            <person name="Bills G."/>
            <person name="Bluhm B."/>
            <person name="Cannon C."/>
            <person name="Castanera R."/>
            <person name="Culley D."/>
            <person name="Daum C."/>
            <person name="Ezra D."/>
            <person name="Gonzalez J."/>
            <person name="Henrissat B."/>
            <person name="Kuo A."/>
            <person name="Liang C."/>
            <person name="Lipzen A."/>
            <person name="Lutzoni F."/>
            <person name="Magnuson J."/>
            <person name="Mondo S."/>
            <person name="Nolan M."/>
            <person name="Ohm R."/>
            <person name="Pangilinan J."/>
            <person name="Park H.-J."/>
            <person name="Ramirez L."/>
            <person name="Alfaro M."/>
            <person name="Sun H."/>
            <person name="Tritt A."/>
            <person name="Yoshinaga Y."/>
            <person name="Zwiers L.-H."/>
            <person name="Turgeon B."/>
            <person name="Goodwin S."/>
            <person name="Spatafora J."/>
            <person name="Crous P."/>
            <person name="Grigoriev I."/>
        </authorList>
    </citation>
    <scope>NUCLEOTIDE SEQUENCE</scope>
    <source>
        <strain evidence="1">CBS 109.77</strain>
    </source>
</reference>
<dbReference type="Proteomes" id="UP000799757">
    <property type="component" value="Unassembled WGS sequence"/>
</dbReference>
<evidence type="ECO:0000313" key="1">
    <source>
        <dbReference type="EMBL" id="KAF2790369.1"/>
    </source>
</evidence>
<sequence>MAYSSYNFGVEIETVVRPYARRPDFTSQQWYKQLAQRLENRNVPAAPDLQSRYCTHPEYYSSKWFITRDGSLTRAHEDFVAMEIVSPVLNTSKGVTKTLSEFWEAMSVGFEVQKENSCGGHVHVTPANSAKRFTLTELQKCAFAAIVAENLVHAILPACRKTNKYCAVNSKSNGGGWARTAARGVTSSTIRTAQAQILDANSLASLYGYMQGNRYVLWNFANITPQRAGASCSGTLEFRGGSQFLDAKTTLKWIAFVTAFIHLALDENLLNAADFTFVPATDPGFNAHMSAWWKKIRKSAAKLKVMRYLPENWKQMRV</sequence>
<evidence type="ECO:0000313" key="2">
    <source>
        <dbReference type="Proteomes" id="UP000799757"/>
    </source>
</evidence>
<organism evidence="1 2">
    <name type="scientific">Melanomma pulvis-pyrius CBS 109.77</name>
    <dbReference type="NCBI Taxonomy" id="1314802"/>
    <lineage>
        <taxon>Eukaryota</taxon>
        <taxon>Fungi</taxon>
        <taxon>Dikarya</taxon>
        <taxon>Ascomycota</taxon>
        <taxon>Pezizomycotina</taxon>
        <taxon>Dothideomycetes</taxon>
        <taxon>Pleosporomycetidae</taxon>
        <taxon>Pleosporales</taxon>
        <taxon>Melanommataceae</taxon>
        <taxon>Melanomma</taxon>
    </lineage>
</organism>
<keyword evidence="2" id="KW-1185">Reference proteome</keyword>
<dbReference type="InterPro" id="IPR022025">
    <property type="entry name" value="Amidoligase_2"/>
</dbReference>
<proteinExistence type="predicted"/>
<dbReference type="AlphaFoldDB" id="A0A6A6X216"/>
<dbReference type="PANTHER" id="PTHR36847">
    <property type="entry name" value="AMIDOLIGASE ENZYME"/>
    <property type="match status" value="1"/>
</dbReference>
<accession>A0A6A6X216</accession>
<dbReference type="OrthoDB" id="5291055at2759"/>
<protein>
    <recommendedName>
        <fullName evidence="3">Amidoligase enzyme</fullName>
    </recommendedName>
</protein>
<dbReference type="Pfam" id="PF12224">
    <property type="entry name" value="Amidoligase_2"/>
    <property type="match status" value="1"/>
</dbReference>
<dbReference type="EMBL" id="MU002078">
    <property type="protein sequence ID" value="KAF2790369.1"/>
    <property type="molecule type" value="Genomic_DNA"/>
</dbReference>
<dbReference type="PANTHER" id="PTHR36847:SF1">
    <property type="entry name" value="AMIDOLIGASE ENZYME"/>
    <property type="match status" value="1"/>
</dbReference>
<evidence type="ECO:0008006" key="3">
    <source>
        <dbReference type="Google" id="ProtNLM"/>
    </source>
</evidence>